<evidence type="ECO:0000313" key="1">
    <source>
        <dbReference type="EMBL" id="KAH1091865.1"/>
    </source>
</evidence>
<protein>
    <submittedName>
        <fullName evidence="1">Uncharacterized protein</fullName>
    </submittedName>
</protein>
<sequence>MVLEADQHRARENVPIDECVEPENVQVEKEAPYAIVEDLKIDIHQEMENGEMSEALGIIDEISDSSEF</sequence>
<reference evidence="1 2" key="1">
    <citation type="journal article" date="2021" name="Plant Biotechnol. J.">
        <title>Multi-omics assisted identification of the key and species-specific regulatory components of drought-tolerant mechanisms in Gossypium stocksii.</title>
        <authorList>
            <person name="Yu D."/>
            <person name="Ke L."/>
            <person name="Zhang D."/>
            <person name="Wu Y."/>
            <person name="Sun Y."/>
            <person name="Mei J."/>
            <person name="Sun J."/>
            <person name="Sun Y."/>
        </authorList>
    </citation>
    <scope>NUCLEOTIDE SEQUENCE [LARGE SCALE GENOMIC DNA]</scope>
    <source>
        <strain evidence="2">cv. E1</strain>
        <tissue evidence="1">Leaf</tissue>
    </source>
</reference>
<proteinExistence type="predicted"/>
<gene>
    <name evidence="1" type="ORF">J1N35_019122</name>
</gene>
<dbReference type="Proteomes" id="UP000828251">
    <property type="component" value="Unassembled WGS sequence"/>
</dbReference>
<dbReference type="AlphaFoldDB" id="A0A9D3VSD8"/>
<dbReference type="EMBL" id="JAIQCV010000006">
    <property type="protein sequence ID" value="KAH1091865.1"/>
    <property type="molecule type" value="Genomic_DNA"/>
</dbReference>
<accession>A0A9D3VSD8</accession>
<organism evidence="1 2">
    <name type="scientific">Gossypium stocksii</name>
    <dbReference type="NCBI Taxonomy" id="47602"/>
    <lineage>
        <taxon>Eukaryota</taxon>
        <taxon>Viridiplantae</taxon>
        <taxon>Streptophyta</taxon>
        <taxon>Embryophyta</taxon>
        <taxon>Tracheophyta</taxon>
        <taxon>Spermatophyta</taxon>
        <taxon>Magnoliopsida</taxon>
        <taxon>eudicotyledons</taxon>
        <taxon>Gunneridae</taxon>
        <taxon>Pentapetalae</taxon>
        <taxon>rosids</taxon>
        <taxon>malvids</taxon>
        <taxon>Malvales</taxon>
        <taxon>Malvaceae</taxon>
        <taxon>Malvoideae</taxon>
        <taxon>Gossypium</taxon>
    </lineage>
</organism>
<evidence type="ECO:0000313" key="2">
    <source>
        <dbReference type="Proteomes" id="UP000828251"/>
    </source>
</evidence>
<name>A0A9D3VSD8_9ROSI</name>
<comment type="caution">
    <text evidence="1">The sequence shown here is derived from an EMBL/GenBank/DDBJ whole genome shotgun (WGS) entry which is preliminary data.</text>
</comment>
<keyword evidence="2" id="KW-1185">Reference proteome</keyword>